<comment type="caution">
    <text evidence="1">The sequence shown here is derived from an EMBL/GenBank/DDBJ whole genome shotgun (WGS) entry which is preliminary data.</text>
</comment>
<evidence type="ECO:0000313" key="2">
    <source>
        <dbReference type="Proteomes" id="UP001064048"/>
    </source>
</evidence>
<evidence type="ECO:0000313" key="1">
    <source>
        <dbReference type="EMBL" id="KAI8435020.1"/>
    </source>
</evidence>
<name>A0ACC0KFK9_CHOFU</name>
<dbReference type="Proteomes" id="UP001064048">
    <property type="component" value="Chromosome 5"/>
</dbReference>
<organism evidence="1 2">
    <name type="scientific">Choristoneura fumiferana</name>
    <name type="common">Spruce budworm moth</name>
    <name type="synonym">Archips fumiferana</name>
    <dbReference type="NCBI Taxonomy" id="7141"/>
    <lineage>
        <taxon>Eukaryota</taxon>
        <taxon>Metazoa</taxon>
        <taxon>Ecdysozoa</taxon>
        <taxon>Arthropoda</taxon>
        <taxon>Hexapoda</taxon>
        <taxon>Insecta</taxon>
        <taxon>Pterygota</taxon>
        <taxon>Neoptera</taxon>
        <taxon>Endopterygota</taxon>
        <taxon>Lepidoptera</taxon>
        <taxon>Glossata</taxon>
        <taxon>Ditrysia</taxon>
        <taxon>Tortricoidea</taxon>
        <taxon>Tortricidae</taxon>
        <taxon>Tortricinae</taxon>
        <taxon>Choristoneura</taxon>
    </lineage>
</organism>
<reference evidence="1 2" key="1">
    <citation type="journal article" date="2022" name="Genome Biol. Evol.">
        <title>The Spruce Budworm Genome: Reconstructing the Evolutionary History of Antifreeze Proteins.</title>
        <authorList>
            <person name="Beliveau C."/>
            <person name="Gagne P."/>
            <person name="Picq S."/>
            <person name="Vernygora O."/>
            <person name="Keeling C.I."/>
            <person name="Pinkney K."/>
            <person name="Doucet D."/>
            <person name="Wen F."/>
            <person name="Johnston J.S."/>
            <person name="Maaroufi H."/>
            <person name="Boyle B."/>
            <person name="Laroche J."/>
            <person name="Dewar K."/>
            <person name="Juretic N."/>
            <person name="Blackburn G."/>
            <person name="Nisole A."/>
            <person name="Brunet B."/>
            <person name="Brandao M."/>
            <person name="Lumley L."/>
            <person name="Duan J."/>
            <person name="Quan G."/>
            <person name="Lucarotti C.J."/>
            <person name="Roe A.D."/>
            <person name="Sperling F.A.H."/>
            <person name="Levesque R.C."/>
            <person name="Cusson M."/>
        </authorList>
    </citation>
    <scope>NUCLEOTIDE SEQUENCE [LARGE SCALE GENOMIC DNA]</scope>
    <source>
        <strain evidence="1">Glfc:IPQL:Cfum</strain>
    </source>
</reference>
<dbReference type="EMBL" id="CM046105">
    <property type="protein sequence ID" value="KAI8435020.1"/>
    <property type="molecule type" value="Genomic_DNA"/>
</dbReference>
<accession>A0ACC0KFK9</accession>
<sequence>MFSVGLEESQKRHVSLPSVPPEILPMIIDFIYSGEVVIDKSTVQHLLIAADMLQLRELVTGCGEYLRKELHPSNALGIFRFAEAHNCSELAEEALEHAQANWNVVANGDELLDLPLPQLVTLLSSEQLKVESEAQVLYPALRWLEHDPACRRRHCFEVLSQIRLPLIAPQVLDEALKNVQDPSIAVALKTISVDMKTGRGALVGASGRAPCARAPLPAGGGGSCHDSTAHPPLSTDNILSSVLRFDLHKREWEEQAAMGIARIQPGVAALRGRVYAVGGEQGSQILANGEVYDPQTDKWSNIAPMKEARSEFGLTGVNGHLFAFGGWVGSDMGASVEEYDPLADQWALIGRMPEPRSEWASLILKSSITAMVNESSPVLILILLRTSGTCCGRGGGGELALPRAQSAASAIYEKD</sequence>
<gene>
    <name evidence="1" type="ORF">MSG28_003452</name>
</gene>
<proteinExistence type="predicted"/>
<protein>
    <submittedName>
        <fullName evidence="1">Uncharacterized protein</fullName>
    </submittedName>
</protein>
<keyword evidence="2" id="KW-1185">Reference proteome</keyword>